<dbReference type="InterPro" id="IPR016156">
    <property type="entry name" value="FAD/NAD-linked_Rdtase_dimer_sf"/>
</dbReference>
<dbReference type="Gene3D" id="3.30.390.30">
    <property type="match status" value="1"/>
</dbReference>
<evidence type="ECO:0000313" key="10">
    <source>
        <dbReference type="EMBL" id="CAA9215288.1"/>
    </source>
</evidence>
<proteinExistence type="inferred from homology"/>
<dbReference type="PANTHER" id="PTHR43014:SF2">
    <property type="entry name" value="MERCURIC REDUCTASE"/>
    <property type="match status" value="1"/>
</dbReference>
<dbReference type="InterPro" id="IPR004099">
    <property type="entry name" value="Pyr_nucl-diS_OxRdtase_dimer"/>
</dbReference>
<keyword evidence="2" id="KW-0285">Flavoprotein</keyword>
<feature type="disulfide bond" description="Redox-active" evidence="7">
    <location>
        <begin position="41"/>
        <end position="46"/>
    </location>
</feature>
<dbReference type="Gene3D" id="3.50.50.60">
    <property type="entry name" value="FAD/NAD(P)-binding domain"/>
    <property type="match status" value="2"/>
</dbReference>
<sequence>MEHYDAIIIGAGQAGVPLARKLAGAGWKTALIEKRWVGGTCINDGCTPTKTLIASARMAYLASRSADWGVPVEGYRVDMPAVKRRKDGMVNDFRNGSQKRLENTPGLDLLFGNAAFSGPNTLTVHLNDGGRRELHGGKIFINTGTAPRIPDIPGIGDVPCLTSTTLLDLEGVPGHLVVLGGGYVAAELGQLYRRLGSRVTMLARGEALLAREDEDVSAALRTILEEEGLAVHTGAEVRRVEAGAGGGVKLHVQLGGEMREIAGTHLLAATGRTPLTAGLNLPATGLIPGPEGYLSVNERLETEVPGIYALGDVNGGPAFTHVAYHDYVIVAKNLLEGASLSTTGRLVPYCVYTDPQLGRVGLSEREARARGCRVKIAKMPMTHVARALETGETRGFMKAVVDADSHLILGAAVLGADGGEIMSVLQVAMLGGLPYQTLQFGVFAHPTFAESLNNLFAGIK</sequence>
<evidence type="ECO:0000256" key="5">
    <source>
        <dbReference type="PIRSR" id="PIRSR000350-2"/>
    </source>
</evidence>
<dbReference type="PRINTS" id="PR00411">
    <property type="entry name" value="PNDRDTASEI"/>
</dbReference>
<evidence type="ECO:0000256" key="6">
    <source>
        <dbReference type="PIRSR" id="PIRSR000350-3"/>
    </source>
</evidence>
<feature type="binding site" evidence="6">
    <location>
        <position position="271"/>
    </location>
    <ligand>
        <name>NAD(+)</name>
        <dbReference type="ChEBI" id="CHEBI:57540"/>
    </ligand>
</feature>
<evidence type="ECO:0000259" key="9">
    <source>
        <dbReference type="Pfam" id="PF07992"/>
    </source>
</evidence>
<dbReference type="SUPFAM" id="SSF51905">
    <property type="entry name" value="FAD/NAD(P)-binding domain"/>
    <property type="match status" value="1"/>
</dbReference>
<feature type="active site" description="Proton acceptor" evidence="5">
    <location>
        <position position="445"/>
    </location>
</feature>
<dbReference type="Pfam" id="PF07992">
    <property type="entry name" value="Pyr_redox_2"/>
    <property type="match status" value="1"/>
</dbReference>
<feature type="domain" description="FAD/NAD(P)-binding" evidence="9">
    <location>
        <begin position="4"/>
        <end position="324"/>
    </location>
</feature>
<name>A0A6J4H6M2_9SPHI</name>
<dbReference type="PANTHER" id="PTHR43014">
    <property type="entry name" value="MERCURIC REDUCTASE"/>
    <property type="match status" value="1"/>
</dbReference>
<dbReference type="PRINTS" id="PR00368">
    <property type="entry name" value="FADPNR"/>
</dbReference>
<keyword evidence="6" id="KW-0520">NAD</keyword>
<keyword evidence="3 6" id="KW-0274">FAD</keyword>
<feature type="domain" description="Pyridine nucleotide-disulphide oxidoreductase dimerisation" evidence="8">
    <location>
        <begin position="347"/>
        <end position="454"/>
    </location>
</feature>
<protein>
    <submittedName>
        <fullName evidence="10">PF00070 family, FAD-dependent NAD(P)-disulphide oxidoreductase</fullName>
    </submittedName>
</protein>
<accession>A0A6J4H6M2</accession>
<dbReference type="SUPFAM" id="SSF55424">
    <property type="entry name" value="FAD/NAD-linked reductases, dimerisation (C-terminal) domain"/>
    <property type="match status" value="1"/>
</dbReference>
<dbReference type="InterPro" id="IPR036188">
    <property type="entry name" value="FAD/NAD-bd_sf"/>
</dbReference>
<evidence type="ECO:0000256" key="7">
    <source>
        <dbReference type="PIRSR" id="PIRSR000350-4"/>
    </source>
</evidence>
<dbReference type="EMBL" id="CADCTQ010000016">
    <property type="protein sequence ID" value="CAA9215288.1"/>
    <property type="molecule type" value="Genomic_DNA"/>
</dbReference>
<evidence type="ECO:0000256" key="3">
    <source>
        <dbReference type="ARBA" id="ARBA00022827"/>
    </source>
</evidence>
<dbReference type="Pfam" id="PF02852">
    <property type="entry name" value="Pyr_redox_dim"/>
    <property type="match status" value="1"/>
</dbReference>
<dbReference type="InterPro" id="IPR023753">
    <property type="entry name" value="FAD/NAD-binding_dom"/>
</dbReference>
<dbReference type="GO" id="GO:0050660">
    <property type="term" value="F:flavin adenine dinucleotide binding"/>
    <property type="evidence" value="ECO:0007669"/>
    <property type="project" value="TreeGrafter"/>
</dbReference>
<dbReference type="InterPro" id="IPR001100">
    <property type="entry name" value="Pyr_nuc-diS_OxRdtase"/>
</dbReference>
<evidence type="ECO:0000259" key="8">
    <source>
        <dbReference type="Pfam" id="PF02852"/>
    </source>
</evidence>
<feature type="binding site" evidence="6">
    <location>
        <begin position="180"/>
        <end position="187"/>
    </location>
    <ligand>
        <name>NAD(+)</name>
        <dbReference type="ChEBI" id="CHEBI:57540"/>
    </ligand>
</feature>
<feature type="binding site" evidence="6">
    <location>
        <position position="50"/>
    </location>
    <ligand>
        <name>FAD</name>
        <dbReference type="ChEBI" id="CHEBI:57692"/>
    </ligand>
</feature>
<dbReference type="PIRSF" id="PIRSF000350">
    <property type="entry name" value="Mercury_reductase_MerA"/>
    <property type="match status" value="1"/>
</dbReference>
<keyword evidence="4" id="KW-0560">Oxidoreductase</keyword>
<gene>
    <name evidence="10" type="ORF">AVDCRST_MAG56-160</name>
</gene>
<evidence type="ECO:0000256" key="4">
    <source>
        <dbReference type="ARBA" id="ARBA00023002"/>
    </source>
</evidence>
<evidence type="ECO:0000256" key="2">
    <source>
        <dbReference type="ARBA" id="ARBA00022630"/>
    </source>
</evidence>
<dbReference type="AlphaFoldDB" id="A0A6J4H6M2"/>
<feature type="binding site" evidence="6">
    <location>
        <position position="312"/>
    </location>
    <ligand>
        <name>FAD</name>
        <dbReference type="ChEBI" id="CHEBI:57692"/>
    </ligand>
</feature>
<organism evidence="10">
    <name type="scientific">uncultured Cytophagales bacterium</name>
    <dbReference type="NCBI Taxonomy" id="158755"/>
    <lineage>
        <taxon>Bacteria</taxon>
        <taxon>Pseudomonadati</taxon>
        <taxon>Bacteroidota</taxon>
        <taxon>Sphingobacteriia</taxon>
        <taxon>Sphingobacteriales</taxon>
        <taxon>environmental samples</taxon>
    </lineage>
</organism>
<comment type="similarity">
    <text evidence="1">Belongs to the class-I pyridine nucleotide-disulfide oxidoreductase family.</text>
</comment>
<keyword evidence="6" id="KW-0547">Nucleotide-binding</keyword>
<dbReference type="FunFam" id="3.30.390.30:FF:000001">
    <property type="entry name" value="Dihydrolipoyl dehydrogenase"/>
    <property type="match status" value="1"/>
</dbReference>
<reference evidence="10" key="1">
    <citation type="submission" date="2020-02" db="EMBL/GenBank/DDBJ databases">
        <authorList>
            <person name="Meier V. D."/>
        </authorList>
    </citation>
    <scope>NUCLEOTIDE SEQUENCE</scope>
    <source>
        <strain evidence="10">AVDCRST_MAG56</strain>
    </source>
</reference>
<dbReference type="GO" id="GO:0003955">
    <property type="term" value="F:NAD(P)H dehydrogenase (quinone) activity"/>
    <property type="evidence" value="ECO:0007669"/>
    <property type="project" value="TreeGrafter"/>
</dbReference>
<comment type="cofactor">
    <cofactor evidence="6">
        <name>FAD</name>
        <dbReference type="ChEBI" id="CHEBI:57692"/>
    </cofactor>
    <text evidence="6">Binds 1 FAD per subunit.</text>
</comment>
<evidence type="ECO:0000256" key="1">
    <source>
        <dbReference type="ARBA" id="ARBA00007532"/>
    </source>
</evidence>